<evidence type="ECO:0000313" key="2">
    <source>
        <dbReference type="EMBL" id="JAS10476.1"/>
    </source>
</evidence>
<keyword evidence="1" id="KW-1133">Transmembrane helix</keyword>
<evidence type="ECO:0000256" key="1">
    <source>
        <dbReference type="SAM" id="Phobius"/>
    </source>
</evidence>
<sequence>ISYVDDNNFKGFLYKWLKFYDEPSKDFIKEMEKWEVTKKIHFTGLVAFSLLSLLYNFIKYFIVEDYEKPNKIFVWEFLKIFKSANDVKSRKEPIRSVMKDCCDLLISKCCKNMEILTIDVYLFWAEIDLDDVPDTENTLQRKIGEEAFKCKSILVEAERKQVFSSQLNDLINYLSNIAISKNTENNEQPEVNLTIIVENIQHSKEPTQWLHKLSQITFTFTQDIINLLMENITFLNIEIKQKIFRKCLEFLNTNTDDLESVQKLIFLMIKDEEIVIQIEFLKEFIELNGTSSILKNNDFEDLVTETLNKITVEDVKFEEVISNFIYLAMQDGEATIKSVVIHGINTKQHIKVAADILNSLSCICFHVSVNETNLLFNIIKNTCLQFVKLPTKSQQNYAFFINELVQRKLVDAEKLISNCILPLIELKEGNGCPDDIVIDLMGLELINVLFCSQMKIKRSILLNTLVNVLSTNRCQIQYCYEMMVVCEKSISLIGTIVDDCLLFNPSDFTSKDKNWLQTEVAKHKQLNAGYLSKLFPENNVLPQDFPNKIFYMMHYGIGHRNVLDLSIKIKEDISAHLAPVLVSLTESEWKMMFEVLASSFSEFIVLFHIISDSVLLYKCYLDEYNLQSSSQSYLSYCTSNICKILNDKTSSWNETDQCETVKIFLRLCTMIGELNTIEVEKHCTSVALNKLLEIISKKNSSRVEFIQIVSAGIFIIKHSFLRKSIKNSFSKLKCSTSD</sequence>
<accession>A0A1B6CAG5</accession>
<feature type="transmembrane region" description="Helical" evidence="1">
    <location>
        <begin position="40"/>
        <end position="62"/>
    </location>
</feature>
<keyword evidence="1" id="KW-0472">Membrane</keyword>
<gene>
    <name evidence="2" type="ORF">g.12984</name>
</gene>
<feature type="non-terminal residue" evidence="2">
    <location>
        <position position="1"/>
    </location>
</feature>
<dbReference type="AlphaFoldDB" id="A0A1B6CAG5"/>
<reference evidence="2" key="1">
    <citation type="submission" date="2015-12" db="EMBL/GenBank/DDBJ databases">
        <title>De novo transcriptome assembly of four potential Pierce s Disease insect vectors from Arizona vineyards.</title>
        <authorList>
            <person name="Tassone E.E."/>
        </authorList>
    </citation>
    <scope>NUCLEOTIDE SEQUENCE</scope>
</reference>
<dbReference type="EMBL" id="GEDC01026822">
    <property type="protein sequence ID" value="JAS10476.1"/>
    <property type="molecule type" value="Transcribed_RNA"/>
</dbReference>
<organism evidence="2">
    <name type="scientific">Clastoptera arizonana</name>
    <name type="common">Arizona spittle bug</name>
    <dbReference type="NCBI Taxonomy" id="38151"/>
    <lineage>
        <taxon>Eukaryota</taxon>
        <taxon>Metazoa</taxon>
        <taxon>Ecdysozoa</taxon>
        <taxon>Arthropoda</taxon>
        <taxon>Hexapoda</taxon>
        <taxon>Insecta</taxon>
        <taxon>Pterygota</taxon>
        <taxon>Neoptera</taxon>
        <taxon>Paraneoptera</taxon>
        <taxon>Hemiptera</taxon>
        <taxon>Auchenorrhyncha</taxon>
        <taxon>Cercopoidea</taxon>
        <taxon>Clastopteridae</taxon>
        <taxon>Clastoptera</taxon>
    </lineage>
</organism>
<protein>
    <submittedName>
        <fullName evidence="2">Uncharacterized protein</fullName>
    </submittedName>
</protein>
<keyword evidence="1" id="KW-0812">Transmembrane</keyword>
<name>A0A1B6CAG5_9HEMI</name>
<proteinExistence type="predicted"/>